<gene>
    <name evidence="1" type="ORF">EMCG_04010</name>
</gene>
<evidence type="ECO:0000313" key="1">
    <source>
        <dbReference type="EMBL" id="KKZ61365.1"/>
    </source>
</evidence>
<organism evidence="1 2">
    <name type="scientific">[Emmonsia] crescens</name>
    <dbReference type="NCBI Taxonomy" id="73230"/>
    <lineage>
        <taxon>Eukaryota</taxon>
        <taxon>Fungi</taxon>
        <taxon>Dikarya</taxon>
        <taxon>Ascomycota</taxon>
        <taxon>Pezizomycotina</taxon>
        <taxon>Eurotiomycetes</taxon>
        <taxon>Eurotiomycetidae</taxon>
        <taxon>Onygenales</taxon>
        <taxon>Ajellomycetaceae</taxon>
        <taxon>Emergomyces</taxon>
    </lineage>
</organism>
<dbReference type="EMBL" id="LCZI01001308">
    <property type="protein sequence ID" value="KKZ61365.1"/>
    <property type="molecule type" value="Genomic_DNA"/>
</dbReference>
<protein>
    <submittedName>
        <fullName evidence="1">Uncharacterized protein</fullName>
    </submittedName>
</protein>
<accession>A0A0G2HUF5</accession>
<name>A0A0G2HUF5_9EURO</name>
<sequence length="122" mass="14129">MIEPAEEKQRKTIPEALGSDSNVGHYWLLTSLSLLEPTSSAEKQGQAKSFNHFQLMDCKGRMYCFRRPNVKYQCHLKRIRKRGTPLYPSWNSDDEDPGKEGQRDRMHLRVLICARCLRGSTC</sequence>
<proteinExistence type="predicted"/>
<evidence type="ECO:0000313" key="2">
    <source>
        <dbReference type="Proteomes" id="UP000034164"/>
    </source>
</evidence>
<comment type="caution">
    <text evidence="1">The sequence shown here is derived from an EMBL/GenBank/DDBJ whole genome shotgun (WGS) entry which is preliminary data.</text>
</comment>
<dbReference type="Proteomes" id="UP000034164">
    <property type="component" value="Unassembled WGS sequence"/>
</dbReference>
<reference evidence="2" key="1">
    <citation type="journal article" date="2015" name="PLoS Genet.">
        <title>The dynamic genome and transcriptome of the human fungal pathogen Blastomyces and close relative Emmonsia.</title>
        <authorList>
            <person name="Munoz J.F."/>
            <person name="Gauthier G.M."/>
            <person name="Desjardins C.A."/>
            <person name="Gallo J.E."/>
            <person name="Holder J."/>
            <person name="Sullivan T.D."/>
            <person name="Marty A.J."/>
            <person name="Carmen J.C."/>
            <person name="Chen Z."/>
            <person name="Ding L."/>
            <person name="Gujja S."/>
            <person name="Magrini V."/>
            <person name="Misas E."/>
            <person name="Mitreva M."/>
            <person name="Priest M."/>
            <person name="Saif S."/>
            <person name="Whiston E.A."/>
            <person name="Young S."/>
            <person name="Zeng Q."/>
            <person name="Goldman W.E."/>
            <person name="Mardis E.R."/>
            <person name="Taylor J.W."/>
            <person name="McEwen J.G."/>
            <person name="Clay O.K."/>
            <person name="Klein B.S."/>
            <person name="Cuomo C.A."/>
        </authorList>
    </citation>
    <scope>NUCLEOTIDE SEQUENCE [LARGE SCALE GENOMIC DNA]</scope>
    <source>
        <strain evidence="2">UAMH 3008</strain>
    </source>
</reference>
<dbReference type="AlphaFoldDB" id="A0A0G2HUF5"/>
<dbReference type="VEuPathDB" id="FungiDB:EMCG_04010"/>